<dbReference type="Proteomes" id="UP001482620">
    <property type="component" value="Unassembled WGS sequence"/>
</dbReference>
<evidence type="ECO:0000259" key="7">
    <source>
        <dbReference type="Pfam" id="PF07686"/>
    </source>
</evidence>
<comment type="subcellular location">
    <subcellularLocation>
        <location evidence="1">Membrane</location>
    </subcellularLocation>
</comment>
<dbReference type="InterPro" id="IPR013106">
    <property type="entry name" value="Ig_V-set"/>
</dbReference>
<evidence type="ECO:0000259" key="8">
    <source>
        <dbReference type="Pfam" id="PF22705"/>
    </source>
</evidence>
<evidence type="ECO:0000256" key="2">
    <source>
        <dbReference type="ARBA" id="ARBA00023136"/>
    </source>
</evidence>
<keyword evidence="6" id="KW-0812">Transmembrane</keyword>
<reference evidence="9 10" key="1">
    <citation type="submission" date="2021-06" db="EMBL/GenBank/DDBJ databases">
        <authorList>
            <person name="Palmer J.M."/>
        </authorList>
    </citation>
    <scope>NUCLEOTIDE SEQUENCE [LARGE SCALE GENOMIC DNA]</scope>
    <source>
        <strain evidence="10">if_2019</strain>
        <tissue evidence="9">Muscle</tissue>
    </source>
</reference>
<evidence type="ECO:0000256" key="6">
    <source>
        <dbReference type="SAM" id="Phobius"/>
    </source>
</evidence>
<feature type="domain" description="Immunoglobulin V-set" evidence="7">
    <location>
        <begin position="11"/>
        <end position="57"/>
    </location>
</feature>
<proteinExistence type="predicted"/>
<dbReference type="PANTHER" id="PTHR24100:SF151">
    <property type="entry name" value="ICOS LIGAND"/>
    <property type="match status" value="1"/>
</dbReference>
<gene>
    <name evidence="9" type="ORF">ILYODFUR_018233</name>
</gene>
<dbReference type="SUPFAM" id="SSF48726">
    <property type="entry name" value="Immunoglobulin"/>
    <property type="match status" value="1"/>
</dbReference>
<dbReference type="InterPro" id="IPR013783">
    <property type="entry name" value="Ig-like_fold"/>
</dbReference>
<dbReference type="InterPro" id="IPR053896">
    <property type="entry name" value="BTN3A2-like_Ig-C"/>
</dbReference>
<feature type="compositionally biased region" description="Polar residues" evidence="5">
    <location>
        <begin position="292"/>
        <end position="309"/>
    </location>
</feature>
<dbReference type="EMBL" id="JAHRIQ010106029">
    <property type="protein sequence ID" value="MEQ2255859.1"/>
    <property type="molecule type" value="Genomic_DNA"/>
</dbReference>
<feature type="region of interest" description="Disordered" evidence="5">
    <location>
        <begin position="283"/>
        <end position="381"/>
    </location>
</feature>
<feature type="transmembrane region" description="Helical" evidence="6">
    <location>
        <begin position="164"/>
        <end position="182"/>
    </location>
</feature>
<feature type="compositionally biased region" description="Basic residues" evidence="5">
    <location>
        <begin position="331"/>
        <end position="340"/>
    </location>
</feature>
<dbReference type="Pfam" id="PF07686">
    <property type="entry name" value="V-set"/>
    <property type="match status" value="1"/>
</dbReference>
<feature type="domain" description="Butyrophilin subfamily 3 member A2-like Ig-C" evidence="8">
    <location>
        <begin position="61"/>
        <end position="143"/>
    </location>
</feature>
<keyword evidence="2 6" id="KW-0472">Membrane</keyword>
<dbReference type="InterPro" id="IPR036179">
    <property type="entry name" value="Ig-like_dom_sf"/>
</dbReference>
<feature type="coiled-coil region" evidence="4">
    <location>
        <begin position="242"/>
        <end position="269"/>
    </location>
</feature>
<organism evidence="9 10">
    <name type="scientific">Ilyodon furcidens</name>
    <name type="common">goldbreast splitfin</name>
    <dbReference type="NCBI Taxonomy" id="33524"/>
    <lineage>
        <taxon>Eukaryota</taxon>
        <taxon>Metazoa</taxon>
        <taxon>Chordata</taxon>
        <taxon>Craniata</taxon>
        <taxon>Vertebrata</taxon>
        <taxon>Euteleostomi</taxon>
        <taxon>Actinopterygii</taxon>
        <taxon>Neopterygii</taxon>
        <taxon>Teleostei</taxon>
        <taxon>Neoteleostei</taxon>
        <taxon>Acanthomorphata</taxon>
        <taxon>Ovalentaria</taxon>
        <taxon>Atherinomorphae</taxon>
        <taxon>Cyprinodontiformes</taxon>
        <taxon>Goodeidae</taxon>
        <taxon>Ilyodon</taxon>
    </lineage>
</organism>
<keyword evidence="4" id="KW-0175">Coiled coil</keyword>
<protein>
    <submittedName>
        <fullName evidence="9">Uncharacterized protein</fullName>
    </submittedName>
</protein>
<evidence type="ECO:0000256" key="3">
    <source>
        <dbReference type="ARBA" id="ARBA00023319"/>
    </source>
</evidence>
<keyword evidence="3" id="KW-0393">Immunoglobulin domain</keyword>
<evidence type="ECO:0000256" key="4">
    <source>
        <dbReference type="SAM" id="Coils"/>
    </source>
</evidence>
<evidence type="ECO:0000313" key="9">
    <source>
        <dbReference type="EMBL" id="MEQ2255859.1"/>
    </source>
</evidence>
<evidence type="ECO:0000256" key="5">
    <source>
        <dbReference type="SAM" id="MobiDB-lite"/>
    </source>
</evidence>
<dbReference type="InterPro" id="IPR050504">
    <property type="entry name" value="IgSF_BTN/MOG"/>
</dbReference>
<keyword evidence="6" id="KW-1133">Transmembrane helix</keyword>
<keyword evidence="10" id="KW-1185">Reference proteome</keyword>
<sequence>MKNVDFEFRTSLFMREVKNGNVSLRISNVKLCDAGIYRCLIIQRSGTKETTKVELVVAPVSDPKLEVVSVENERVTVTCQATCVLPAPLILILDDKGNDITDEEPNQEQDHRGCNTTRQTFSMQDSTRRVVCRVKQPQTDQNRTAEILLLASCTGFNVKTICCTFGLIFVFCLLSGICFCIWRKFGKNADRKQPCVGRKSSDSDLTSVSCENLGLITNRAENTGKGKINNLENEITVLRSAISMKDEVIRQQNEDISKLQEQIQSMGAVYHHDRPTTAQHFAESLHGFPGCPNQTSDINTETTKIQSDCNPKKKASKHAKPIQQKQNSKLSPRRVSKRTSGHSSISQRKSLTASGFAGSDKKRNVDPVTDPLSNAGDSGGIVHRRHSSWPLTHHQFNNRYFPLADLTEQ</sequence>
<dbReference type="PANTHER" id="PTHR24100">
    <property type="entry name" value="BUTYROPHILIN"/>
    <property type="match status" value="1"/>
</dbReference>
<feature type="compositionally biased region" description="Polar residues" evidence="5">
    <location>
        <begin position="341"/>
        <end position="353"/>
    </location>
</feature>
<comment type="caution">
    <text evidence="9">The sequence shown here is derived from an EMBL/GenBank/DDBJ whole genome shotgun (WGS) entry which is preliminary data.</text>
</comment>
<dbReference type="Gene3D" id="2.60.40.10">
    <property type="entry name" value="Immunoglobulins"/>
    <property type="match status" value="2"/>
</dbReference>
<evidence type="ECO:0000313" key="10">
    <source>
        <dbReference type="Proteomes" id="UP001482620"/>
    </source>
</evidence>
<accession>A0ABV0VEZ9</accession>
<evidence type="ECO:0000256" key="1">
    <source>
        <dbReference type="ARBA" id="ARBA00004370"/>
    </source>
</evidence>
<name>A0ABV0VEZ9_9TELE</name>
<dbReference type="Pfam" id="PF22705">
    <property type="entry name" value="C2-set_3"/>
    <property type="match status" value="1"/>
</dbReference>